<evidence type="ECO:0000313" key="3">
    <source>
        <dbReference type="EMBL" id="UYM15119.1"/>
    </source>
</evidence>
<dbReference type="SUPFAM" id="SSF56672">
    <property type="entry name" value="DNA/RNA polymerases"/>
    <property type="match status" value="1"/>
</dbReference>
<dbReference type="RefSeq" id="WP_262596974.1">
    <property type="nucleotide sequence ID" value="NZ_CP103300.1"/>
</dbReference>
<dbReference type="EMBL" id="CP103300">
    <property type="protein sequence ID" value="UYM15119.1"/>
    <property type="molecule type" value="Genomic_DNA"/>
</dbReference>
<dbReference type="InterPro" id="IPR051083">
    <property type="entry name" value="GrpII_Intron_Splice-Mob/Def"/>
</dbReference>
<reference evidence="3" key="1">
    <citation type="submission" date="2022-10" db="EMBL/GenBank/DDBJ databases">
        <title>Completed Genome Sequence of two octocoral isolated bacterium, Endozoicomonas euniceicola EF212T and Endozoicomonas gorgoniicola PS125T.</title>
        <authorList>
            <person name="Chiou Y.-J."/>
            <person name="Chen Y.-H."/>
        </authorList>
    </citation>
    <scope>NUCLEOTIDE SEQUENCE</scope>
    <source>
        <strain evidence="3">EF212</strain>
    </source>
</reference>
<dbReference type="PROSITE" id="PS50878">
    <property type="entry name" value="RT_POL"/>
    <property type="match status" value="1"/>
</dbReference>
<dbReference type="InterPro" id="IPR030931">
    <property type="entry name" value="Group_II_RT_mat"/>
</dbReference>
<evidence type="ECO:0000259" key="2">
    <source>
        <dbReference type="PROSITE" id="PS50878"/>
    </source>
</evidence>
<dbReference type="EMBL" id="CP103300">
    <property type="protein sequence ID" value="UYM17021.1"/>
    <property type="molecule type" value="Genomic_DNA"/>
</dbReference>
<dbReference type="Proteomes" id="UP001163255">
    <property type="component" value="Chromosome"/>
</dbReference>
<organism evidence="3 5">
    <name type="scientific">Endozoicomonas euniceicola</name>
    <dbReference type="NCBI Taxonomy" id="1234143"/>
    <lineage>
        <taxon>Bacteria</taxon>
        <taxon>Pseudomonadati</taxon>
        <taxon>Pseudomonadota</taxon>
        <taxon>Gammaproteobacteria</taxon>
        <taxon>Oceanospirillales</taxon>
        <taxon>Endozoicomonadaceae</taxon>
        <taxon>Endozoicomonas</taxon>
    </lineage>
</organism>
<keyword evidence="3" id="KW-0548">Nucleotidyltransferase</keyword>
<keyword evidence="3" id="KW-0695">RNA-directed DNA polymerase</keyword>
<dbReference type="InterPro" id="IPR043502">
    <property type="entry name" value="DNA/RNA_pol_sf"/>
</dbReference>
<dbReference type="PANTHER" id="PTHR34047">
    <property type="entry name" value="NUCLEAR INTRON MATURASE 1, MITOCHONDRIAL-RELATED"/>
    <property type="match status" value="1"/>
</dbReference>
<dbReference type="NCBIfam" id="TIGR04416">
    <property type="entry name" value="group_II_RT_mat"/>
    <property type="match status" value="1"/>
</dbReference>
<dbReference type="GO" id="GO:0003964">
    <property type="term" value="F:RNA-directed DNA polymerase activity"/>
    <property type="evidence" value="ECO:0007669"/>
    <property type="project" value="UniProtKB-KW"/>
</dbReference>
<dbReference type="EC" id="2.7.7.49" evidence="3"/>
<accession>A0ABY6GQT0</accession>
<gene>
    <name evidence="3" type="primary">ltrA</name>
    <name evidence="4" type="ORF">NX720_03585</name>
    <name evidence="3" type="ORF">NX720_19965</name>
</gene>
<dbReference type="CDD" id="cd01651">
    <property type="entry name" value="RT_G2_intron"/>
    <property type="match status" value="1"/>
</dbReference>
<comment type="similarity">
    <text evidence="1">Belongs to the bacterial reverse transcriptase family.</text>
</comment>
<dbReference type="PANTHER" id="PTHR34047:SF8">
    <property type="entry name" value="PROTEIN YKFC"/>
    <property type="match status" value="1"/>
</dbReference>
<proteinExistence type="inferred from homology"/>
<sequence>MTVLSNDGQSWLTKLERIGEKSAYDRQMVFNNLGHLLNVNMLKGQFFRLDGNKAVGIDRVTKAAYGEKLDENINDLLQRIRRGTYKPKPARITEIPKEDGSKRPLAISCIEDKLVQLAVSQILNKIYEPLFLPCSYGFRPGLNCHDALRALQQSTYRNWNGTVVEIDIRKYFNTIPHKELMKILRAKISDRRFLRLIEVLITAPVMEHKQVSINREGCPQGSILSPVLANIYLHYVIDEWFTKVSHSHIRGRAEMVRYADDMVFTFEVQSEAERFYKVLPKRLEKFGLKLHKDKSQIIPAGHVAALRADRSGKRLPTFNFLGFTCYWGKSRKGYWRLKFTSRKDRFAAKLKGLRGFLWKNLSSDRVQTLKTAIRVIKGWINYHGISDNRRRVKQFIEQGKRIILKWLNRQGGKRYLNWEKLSKILKALGYPEKWKTVSMFQSR</sequence>
<dbReference type="Pfam" id="PF00078">
    <property type="entry name" value="RVT_1"/>
    <property type="match status" value="1"/>
</dbReference>
<feature type="domain" description="Reverse transcriptase" evidence="2">
    <location>
        <begin position="76"/>
        <end position="325"/>
    </location>
</feature>
<keyword evidence="3" id="KW-0808">Transferase</keyword>
<evidence type="ECO:0000313" key="5">
    <source>
        <dbReference type="Proteomes" id="UP001163255"/>
    </source>
</evidence>
<dbReference type="InterPro" id="IPR000477">
    <property type="entry name" value="RT_dom"/>
</dbReference>
<evidence type="ECO:0000313" key="4">
    <source>
        <dbReference type="EMBL" id="UYM17021.1"/>
    </source>
</evidence>
<keyword evidence="5" id="KW-1185">Reference proteome</keyword>
<name>A0ABY6GQT0_9GAMM</name>
<evidence type="ECO:0000256" key="1">
    <source>
        <dbReference type="ARBA" id="ARBA00034120"/>
    </source>
</evidence>
<protein>
    <submittedName>
        <fullName evidence="3">Group II intron reverse transcriptase/maturase</fullName>
        <ecNumber evidence="3">2.7.7.49</ecNumber>
    </submittedName>
</protein>